<dbReference type="EMBL" id="QOIP01000009">
    <property type="protein sequence ID" value="RLU18594.1"/>
    <property type="molecule type" value="Genomic_DNA"/>
</dbReference>
<sequence>MRSLHNLQLSYLDLYLVHTPFAFEEAGDDLHPRNEKGEIRMDVNTDHLKVWSMMEQQVQEGRTRAIGLSNFNVKFCRDNKISVTAYSPLGTRGYVKQVGMTETIPNMLENPTVLEMAKAYNKTPAQILLKFIVQRGIIAIPKSTNPKRIQENIQLFDWELEVKDMEKLRALDMGESARI</sequence>
<dbReference type="PROSITE" id="PS00063">
    <property type="entry name" value="ALDOKETO_REDUCTASE_3"/>
    <property type="match status" value="1"/>
</dbReference>
<dbReference type="InterPro" id="IPR020471">
    <property type="entry name" value="AKR"/>
</dbReference>
<dbReference type="InterPro" id="IPR018170">
    <property type="entry name" value="Aldo/ket_reductase_CS"/>
</dbReference>
<dbReference type="InterPro" id="IPR036812">
    <property type="entry name" value="NAD(P)_OxRdtase_dom_sf"/>
</dbReference>
<dbReference type="Proteomes" id="UP000279307">
    <property type="component" value="Chromosome 9"/>
</dbReference>
<evidence type="ECO:0000313" key="3">
    <source>
        <dbReference type="Proteomes" id="UP000279307"/>
    </source>
</evidence>
<dbReference type="PRINTS" id="PR00069">
    <property type="entry name" value="ALDKETRDTASE"/>
</dbReference>
<evidence type="ECO:0000259" key="1">
    <source>
        <dbReference type="Pfam" id="PF00248"/>
    </source>
</evidence>
<dbReference type="OrthoDB" id="416253at2759"/>
<dbReference type="GO" id="GO:0016491">
    <property type="term" value="F:oxidoreductase activity"/>
    <property type="evidence" value="ECO:0007669"/>
    <property type="project" value="InterPro"/>
</dbReference>
<proteinExistence type="predicted"/>
<dbReference type="PANTHER" id="PTHR11732">
    <property type="entry name" value="ALDO/KETO REDUCTASE"/>
    <property type="match status" value="1"/>
</dbReference>
<accession>A0A3L8DDX1</accession>
<feature type="non-terminal residue" evidence="2">
    <location>
        <position position="179"/>
    </location>
</feature>
<dbReference type="InterPro" id="IPR023210">
    <property type="entry name" value="NADP_OxRdtase_dom"/>
</dbReference>
<name>A0A3L8DDX1_OOCBI</name>
<dbReference type="SUPFAM" id="SSF51430">
    <property type="entry name" value="NAD(P)-linked oxidoreductase"/>
    <property type="match status" value="1"/>
</dbReference>
<comment type="caution">
    <text evidence="2">The sequence shown here is derived from an EMBL/GenBank/DDBJ whole genome shotgun (WGS) entry which is preliminary data.</text>
</comment>
<dbReference type="AlphaFoldDB" id="A0A3L8DDX1"/>
<protein>
    <recommendedName>
        <fullName evidence="1">NADP-dependent oxidoreductase domain-containing protein</fullName>
    </recommendedName>
</protein>
<dbReference type="Gene3D" id="3.20.20.100">
    <property type="entry name" value="NADP-dependent oxidoreductase domain"/>
    <property type="match status" value="2"/>
</dbReference>
<feature type="domain" description="NADP-dependent oxidoreductase" evidence="1">
    <location>
        <begin position="2"/>
        <end position="73"/>
    </location>
</feature>
<dbReference type="PROSITE" id="PS00062">
    <property type="entry name" value="ALDOKETO_REDUCTASE_2"/>
    <property type="match status" value="1"/>
</dbReference>
<feature type="domain" description="NADP-dependent oxidoreductase" evidence="1">
    <location>
        <begin position="74"/>
        <end position="171"/>
    </location>
</feature>
<organism evidence="2 3">
    <name type="scientific">Ooceraea biroi</name>
    <name type="common">Clonal raider ant</name>
    <name type="synonym">Cerapachys biroi</name>
    <dbReference type="NCBI Taxonomy" id="2015173"/>
    <lineage>
        <taxon>Eukaryota</taxon>
        <taxon>Metazoa</taxon>
        <taxon>Ecdysozoa</taxon>
        <taxon>Arthropoda</taxon>
        <taxon>Hexapoda</taxon>
        <taxon>Insecta</taxon>
        <taxon>Pterygota</taxon>
        <taxon>Neoptera</taxon>
        <taxon>Endopterygota</taxon>
        <taxon>Hymenoptera</taxon>
        <taxon>Apocrita</taxon>
        <taxon>Aculeata</taxon>
        <taxon>Formicoidea</taxon>
        <taxon>Formicidae</taxon>
        <taxon>Dorylinae</taxon>
        <taxon>Ooceraea</taxon>
    </lineage>
</organism>
<reference evidence="2 3" key="1">
    <citation type="journal article" date="2018" name="Genome Res.">
        <title>The genomic architecture and molecular evolution of ant odorant receptors.</title>
        <authorList>
            <person name="McKenzie S.K."/>
            <person name="Kronauer D.J.C."/>
        </authorList>
    </citation>
    <scope>NUCLEOTIDE SEQUENCE [LARGE SCALE GENOMIC DNA]</scope>
    <source>
        <strain evidence="2">Clonal line C1</strain>
    </source>
</reference>
<gene>
    <name evidence="2" type="ORF">DMN91_008951</name>
</gene>
<evidence type="ECO:0000313" key="2">
    <source>
        <dbReference type="EMBL" id="RLU18594.1"/>
    </source>
</evidence>
<dbReference type="Pfam" id="PF00248">
    <property type="entry name" value="Aldo_ket_red"/>
    <property type="match status" value="2"/>
</dbReference>